<protein>
    <submittedName>
        <fullName evidence="1">Uncharacterized protein</fullName>
    </submittedName>
</protein>
<reference evidence="1 2" key="1">
    <citation type="submission" date="2013-08" db="EMBL/GenBank/DDBJ databases">
        <authorList>
            <person name="Weinstock G."/>
            <person name="Sodergren E."/>
            <person name="Wylie T."/>
            <person name="Fulton L."/>
            <person name="Fulton R."/>
            <person name="Fronick C."/>
            <person name="O'Laughlin M."/>
            <person name="Godfrey J."/>
            <person name="Miner T."/>
            <person name="Herter B."/>
            <person name="Appelbaum E."/>
            <person name="Cordes M."/>
            <person name="Lek S."/>
            <person name="Wollam A."/>
            <person name="Pepin K.H."/>
            <person name="Palsikar V.B."/>
            <person name="Mitreva M."/>
            <person name="Wilson R.K."/>
        </authorList>
    </citation>
    <scope>NUCLEOTIDE SEQUENCE [LARGE SCALE GENOMIC DNA]</scope>
    <source>
        <strain evidence="1 2">ATCC 700332</strain>
    </source>
</reference>
<sequence length="313" mass="36271">MYKTAAYCLKIKKKLKYDADMKKFFLIINVCLCTLYALCAQSFFSKKAFEPFIADSENPDCIYAKALLGDCIIHMKKITTPFKGSAPAIEMLSFAQFCWQPAKPLDGWGKEGKTFSYYEDVVPGTPIIFSITNKINDVYYYKTEGVHPCALPMYEEGAGAQMLKRFIFFKFTGYADKNGTFENYLDNYLYALDTHTKLLYSYGMPTDFKRIMGNNYIPLNWQAYEIAPNTKADGVKFYEYDPVGFVSLENSYEFFKIKTNMHIYEWWYESITAGKTMEEIKAKRFMPVINPDAEKDWTIRNAAQPVVSPYRKQ</sequence>
<comment type="caution">
    <text evidence="1">The sequence shown here is derived from an EMBL/GenBank/DDBJ whole genome shotgun (WGS) entry which is preliminary data.</text>
</comment>
<evidence type="ECO:0000313" key="2">
    <source>
        <dbReference type="Proteomes" id="UP000016649"/>
    </source>
</evidence>
<name>A0ABN0NZS5_TRELE</name>
<evidence type="ECO:0000313" key="1">
    <source>
        <dbReference type="EMBL" id="ERJ93476.1"/>
    </source>
</evidence>
<gene>
    <name evidence="1" type="ORF">HMPREF9193_00946</name>
</gene>
<proteinExistence type="predicted"/>
<organism evidence="1 2">
    <name type="scientific">Treponema lecithinolyticum ATCC 700332</name>
    <dbReference type="NCBI Taxonomy" id="1321815"/>
    <lineage>
        <taxon>Bacteria</taxon>
        <taxon>Pseudomonadati</taxon>
        <taxon>Spirochaetota</taxon>
        <taxon>Spirochaetia</taxon>
        <taxon>Spirochaetales</taxon>
        <taxon>Treponemataceae</taxon>
        <taxon>Treponema</taxon>
    </lineage>
</organism>
<accession>A0ABN0NZS5</accession>
<keyword evidence="2" id="KW-1185">Reference proteome</keyword>
<dbReference type="Proteomes" id="UP000016649">
    <property type="component" value="Unassembled WGS sequence"/>
</dbReference>
<dbReference type="EMBL" id="AWVH01000025">
    <property type="protein sequence ID" value="ERJ93476.1"/>
    <property type="molecule type" value="Genomic_DNA"/>
</dbReference>